<gene>
    <name evidence="1" type="ORF">NIES80_27370</name>
</gene>
<organism evidence="1 2">
    <name type="scientific">Dolichospermum planctonicum</name>
    <dbReference type="NCBI Taxonomy" id="136072"/>
    <lineage>
        <taxon>Bacteria</taxon>
        <taxon>Bacillati</taxon>
        <taxon>Cyanobacteriota</taxon>
        <taxon>Cyanophyceae</taxon>
        <taxon>Nostocales</taxon>
        <taxon>Aphanizomenonaceae</taxon>
        <taxon>Dolichospermum</taxon>
    </lineage>
</organism>
<protein>
    <submittedName>
        <fullName evidence="1">Uncharacterized protein</fullName>
    </submittedName>
</protein>
<dbReference type="EMBL" id="BJCF01000031">
    <property type="protein sequence ID" value="GCL43026.1"/>
    <property type="molecule type" value="Genomic_DNA"/>
</dbReference>
<evidence type="ECO:0000313" key="1">
    <source>
        <dbReference type="EMBL" id="GCL43026.1"/>
    </source>
</evidence>
<proteinExistence type="predicted"/>
<accession>A0A480AG59</accession>
<name>A0A480AG59_9CYAN</name>
<evidence type="ECO:0000313" key="2">
    <source>
        <dbReference type="Proteomes" id="UP000299367"/>
    </source>
</evidence>
<dbReference type="RefSeq" id="WP_236097147.1">
    <property type="nucleotide sequence ID" value="NZ_BJCF01000031.1"/>
</dbReference>
<dbReference type="Proteomes" id="UP000299367">
    <property type="component" value="Unassembled WGS sequence"/>
</dbReference>
<dbReference type="AlphaFoldDB" id="A0A480AG59"/>
<sequence>MIVEILLMALLVTNWRKIYVSQKMIHKSYFLEARGFTMSDHIEIENSDLFINLSEKEQESISGGGSSSSPLERFDIFYQNINISTRGMSEMNVSQGNSSGYVRNETEYQFSQTTFILSSLFGRGGGRRRNRSRKGNSFLASIFNLF</sequence>
<comment type="caution">
    <text evidence="1">The sequence shown here is derived from an EMBL/GenBank/DDBJ whole genome shotgun (WGS) entry which is preliminary data.</text>
</comment>
<reference evidence="2" key="1">
    <citation type="submission" date="2019-02" db="EMBL/GenBank/DDBJ databases">
        <title>Draft genome sequence of Dolichospermum planctonicum NIES-80.</title>
        <authorList>
            <person name="Yamaguchi H."/>
            <person name="Suzuki S."/>
            <person name="Kawachi M."/>
        </authorList>
    </citation>
    <scope>NUCLEOTIDE SEQUENCE [LARGE SCALE GENOMIC DNA]</scope>
    <source>
        <strain evidence="2">NIES-80</strain>
    </source>
</reference>